<name>A0A179GB49_PURLI</name>
<sequence>MRHGWMHGCSRLHACRRRTWAGIREIDWLAVMGSVRCSIWRAACGASGRRPVNWCFGCGRSSWLAFASQTSQ</sequence>
<evidence type="ECO:0000313" key="1">
    <source>
        <dbReference type="EMBL" id="OAQ75056.1"/>
    </source>
</evidence>
<accession>A0A179GB49</accession>
<evidence type="ECO:0000313" key="2">
    <source>
        <dbReference type="Proteomes" id="UP000078340"/>
    </source>
</evidence>
<dbReference type="Proteomes" id="UP000078340">
    <property type="component" value="Unassembled WGS sequence"/>
</dbReference>
<protein>
    <submittedName>
        <fullName evidence="1">Uncharacterized protein</fullName>
    </submittedName>
</protein>
<proteinExistence type="predicted"/>
<organism evidence="1 2">
    <name type="scientific">Purpureocillium lilacinum</name>
    <name type="common">Paecilomyces lilacinus</name>
    <dbReference type="NCBI Taxonomy" id="33203"/>
    <lineage>
        <taxon>Eukaryota</taxon>
        <taxon>Fungi</taxon>
        <taxon>Dikarya</taxon>
        <taxon>Ascomycota</taxon>
        <taxon>Pezizomycotina</taxon>
        <taxon>Sordariomycetes</taxon>
        <taxon>Hypocreomycetidae</taxon>
        <taxon>Hypocreales</taxon>
        <taxon>Ophiocordycipitaceae</taxon>
        <taxon>Purpureocillium</taxon>
    </lineage>
</organism>
<dbReference type="EMBL" id="LSBI01000017">
    <property type="protein sequence ID" value="OAQ75056.1"/>
    <property type="molecule type" value="Genomic_DNA"/>
</dbReference>
<dbReference type="AlphaFoldDB" id="A0A179GB49"/>
<gene>
    <name evidence="1" type="ORF">VFPFJ_10894</name>
</gene>
<comment type="caution">
    <text evidence="1">The sequence shown here is derived from an EMBL/GenBank/DDBJ whole genome shotgun (WGS) entry which is preliminary data.</text>
</comment>
<reference evidence="1 2" key="1">
    <citation type="submission" date="2016-02" db="EMBL/GenBank/DDBJ databases">
        <title>Biosynthesis of antibiotic leucinostatins and their inhibition on Phytophthora in bio-control Purpureocillium lilacinum.</title>
        <authorList>
            <person name="Wang G."/>
            <person name="Liu Z."/>
            <person name="Lin R."/>
            <person name="Li E."/>
            <person name="Mao Z."/>
            <person name="Ling J."/>
            <person name="Yin W."/>
            <person name="Xie B."/>
        </authorList>
    </citation>
    <scope>NUCLEOTIDE SEQUENCE [LARGE SCALE GENOMIC DNA]</scope>
    <source>
        <strain evidence="1">PLFJ-1</strain>
    </source>
</reference>